<keyword evidence="1" id="KW-0652">Protein synthesis inhibitor</keyword>
<organism evidence="2 3">
    <name type="scientific">Artemisia annua</name>
    <name type="common">Sweet wormwood</name>
    <dbReference type="NCBI Taxonomy" id="35608"/>
    <lineage>
        <taxon>Eukaryota</taxon>
        <taxon>Viridiplantae</taxon>
        <taxon>Streptophyta</taxon>
        <taxon>Embryophyta</taxon>
        <taxon>Tracheophyta</taxon>
        <taxon>Spermatophyta</taxon>
        <taxon>Magnoliopsida</taxon>
        <taxon>eudicotyledons</taxon>
        <taxon>Gunneridae</taxon>
        <taxon>Pentapetalae</taxon>
        <taxon>asterids</taxon>
        <taxon>campanulids</taxon>
        <taxon>Asterales</taxon>
        <taxon>Asteraceae</taxon>
        <taxon>Asteroideae</taxon>
        <taxon>Anthemideae</taxon>
        <taxon>Artemisiinae</taxon>
        <taxon>Artemisia</taxon>
    </lineage>
</organism>
<dbReference type="InterPro" id="IPR016139">
    <property type="entry name" value="Ribosome_inactivat_prot_sub2"/>
</dbReference>
<keyword evidence="3" id="KW-1185">Reference proteome</keyword>
<dbReference type="GO" id="GO:0090729">
    <property type="term" value="F:toxin activity"/>
    <property type="evidence" value="ECO:0007669"/>
    <property type="project" value="UniProtKB-KW"/>
</dbReference>
<dbReference type="GO" id="GO:0006952">
    <property type="term" value="P:defense response"/>
    <property type="evidence" value="ECO:0007669"/>
    <property type="project" value="UniProtKB-KW"/>
</dbReference>
<sequence length="140" mass="15983">MKGFAGNYGSLLPRDCHELGHGALNDAIMNLYYEHSRQSQRIALLVIIQMVPEAVRIRYIEHLIRRNMLGENLNFIPDAMARSMENVWSALSKQIQWSTSEYVAFNKCIEIINKSNQDGPNKKCKYEVSRRNAGSSVVPL</sequence>
<evidence type="ECO:0000256" key="1">
    <source>
        <dbReference type="RuleBase" id="RU004915"/>
    </source>
</evidence>
<dbReference type="OrthoDB" id="1704365at2759"/>
<proteinExistence type="inferred from homology"/>
<comment type="catalytic activity">
    <reaction evidence="1">
        <text>Endohydrolysis of the N-glycosidic bond at one specific adenosine on the 28S rRNA.</text>
        <dbReference type="EC" id="3.2.2.22"/>
    </reaction>
</comment>
<dbReference type="GO" id="GO:0030598">
    <property type="term" value="F:rRNA N-glycosylase activity"/>
    <property type="evidence" value="ECO:0007669"/>
    <property type="project" value="UniProtKB-EC"/>
</dbReference>
<dbReference type="EC" id="3.2.2.22" evidence="1"/>
<evidence type="ECO:0000313" key="2">
    <source>
        <dbReference type="EMBL" id="PWA53911.1"/>
    </source>
</evidence>
<dbReference type="Gene3D" id="3.40.420.10">
    <property type="entry name" value="Ricin (A subunit), domain 1"/>
    <property type="match status" value="1"/>
</dbReference>
<name>A0A2U1LY47_ARTAN</name>
<keyword evidence="1" id="KW-0378">Hydrolase</keyword>
<gene>
    <name evidence="2" type="ORF">CTI12_AA440970</name>
</gene>
<comment type="caution">
    <text evidence="2">The sequence shown here is derived from an EMBL/GenBank/DDBJ whole genome shotgun (WGS) entry which is preliminary data.</text>
</comment>
<keyword evidence="1" id="KW-0800">Toxin</keyword>
<dbReference type="AlphaFoldDB" id="A0A2U1LY47"/>
<dbReference type="EMBL" id="PKPP01007257">
    <property type="protein sequence ID" value="PWA53911.1"/>
    <property type="molecule type" value="Genomic_DNA"/>
</dbReference>
<evidence type="ECO:0000313" key="3">
    <source>
        <dbReference type="Proteomes" id="UP000245207"/>
    </source>
</evidence>
<dbReference type="SUPFAM" id="SSF56371">
    <property type="entry name" value="Ribosome inactivating proteins (RIP)"/>
    <property type="match status" value="1"/>
</dbReference>
<dbReference type="STRING" id="35608.A0A2U1LY47"/>
<dbReference type="Proteomes" id="UP000245207">
    <property type="component" value="Unassembled WGS sequence"/>
</dbReference>
<dbReference type="GO" id="GO:0017148">
    <property type="term" value="P:negative regulation of translation"/>
    <property type="evidence" value="ECO:0007669"/>
    <property type="project" value="UniProtKB-KW"/>
</dbReference>
<dbReference type="InterPro" id="IPR017989">
    <property type="entry name" value="Ribosome_inactivat_1/2"/>
</dbReference>
<keyword evidence="1" id="KW-0611">Plant defense</keyword>
<dbReference type="InterPro" id="IPR036041">
    <property type="entry name" value="Ribosome-inact_prot_sf"/>
</dbReference>
<accession>A0A2U1LY47</accession>
<dbReference type="Pfam" id="PF00161">
    <property type="entry name" value="RIP"/>
    <property type="match status" value="1"/>
</dbReference>
<dbReference type="PRINTS" id="PR00396">
    <property type="entry name" value="SHIGARICIN"/>
</dbReference>
<protein>
    <recommendedName>
        <fullName evidence="1">rRNA N-glycosylase</fullName>
        <ecNumber evidence="1">3.2.2.22</ecNumber>
    </recommendedName>
</protein>
<dbReference type="InterPro" id="IPR001574">
    <property type="entry name" value="Ribosome_inactivat_prot"/>
</dbReference>
<dbReference type="Gene3D" id="4.10.470.10">
    <property type="entry name" value="Ricin (A Subunit), domain 2"/>
    <property type="match status" value="1"/>
</dbReference>
<comment type="similarity">
    <text evidence="1">Belongs to the ribosome-inactivating protein family.</text>
</comment>
<dbReference type="InterPro" id="IPR016138">
    <property type="entry name" value="Ribosome_inactivat_prot_sub1"/>
</dbReference>
<reference evidence="2 3" key="1">
    <citation type="journal article" date="2018" name="Mol. Plant">
        <title>The genome of Artemisia annua provides insight into the evolution of Asteraceae family and artemisinin biosynthesis.</title>
        <authorList>
            <person name="Shen Q."/>
            <person name="Zhang L."/>
            <person name="Liao Z."/>
            <person name="Wang S."/>
            <person name="Yan T."/>
            <person name="Shi P."/>
            <person name="Liu M."/>
            <person name="Fu X."/>
            <person name="Pan Q."/>
            <person name="Wang Y."/>
            <person name="Lv Z."/>
            <person name="Lu X."/>
            <person name="Zhang F."/>
            <person name="Jiang W."/>
            <person name="Ma Y."/>
            <person name="Chen M."/>
            <person name="Hao X."/>
            <person name="Li L."/>
            <person name="Tang Y."/>
            <person name="Lv G."/>
            <person name="Zhou Y."/>
            <person name="Sun X."/>
            <person name="Brodelius P.E."/>
            <person name="Rose J.K.C."/>
            <person name="Tang K."/>
        </authorList>
    </citation>
    <scope>NUCLEOTIDE SEQUENCE [LARGE SCALE GENOMIC DNA]</scope>
    <source>
        <strain evidence="3">cv. Huhao1</strain>
        <tissue evidence="2">Leaf</tissue>
    </source>
</reference>